<accession>A0A6I9NPG4</accession>
<evidence type="ECO:0000313" key="3">
    <source>
        <dbReference type="RefSeq" id="XP_010778337.1"/>
    </source>
</evidence>
<dbReference type="Pfam" id="PF17659">
    <property type="entry name" value="RADX"/>
    <property type="match status" value="2"/>
</dbReference>
<feature type="compositionally biased region" description="Polar residues" evidence="1">
    <location>
        <begin position="459"/>
        <end position="474"/>
    </location>
</feature>
<dbReference type="SUPFAM" id="SSF50249">
    <property type="entry name" value="Nucleic acid-binding proteins"/>
    <property type="match status" value="1"/>
</dbReference>
<evidence type="ECO:0000313" key="2">
    <source>
        <dbReference type="Proteomes" id="UP000504611"/>
    </source>
</evidence>
<feature type="region of interest" description="Disordered" evidence="1">
    <location>
        <begin position="431"/>
        <end position="487"/>
    </location>
</feature>
<dbReference type="AlphaFoldDB" id="A0A6I9NPG4"/>
<protein>
    <submittedName>
        <fullName evidence="3">Uncharacterized protein CXorf57</fullName>
    </submittedName>
</protein>
<proteinExistence type="predicted"/>
<organism evidence="2 3">
    <name type="scientific">Notothenia coriiceps</name>
    <name type="common">black rockcod</name>
    <dbReference type="NCBI Taxonomy" id="8208"/>
    <lineage>
        <taxon>Eukaryota</taxon>
        <taxon>Metazoa</taxon>
        <taxon>Chordata</taxon>
        <taxon>Craniata</taxon>
        <taxon>Vertebrata</taxon>
        <taxon>Euteleostomi</taxon>
        <taxon>Actinopterygii</taxon>
        <taxon>Neopterygii</taxon>
        <taxon>Teleostei</taxon>
        <taxon>Neoteleostei</taxon>
        <taxon>Acanthomorphata</taxon>
        <taxon>Eupercaria</taxon>
        <taxon>Perciformes</taxon>
        <taxon>Notothenioidei</taxon>
        <taxon>Nototheniidae</taxon>
        <taxon>Notothenia</taxon>
    </lineage>
</organism>
<feature type="compositionally biased region" description="Polar residues" evidence="1">
    <location>
        <begin position="540"/>
        <end position="558"/>
    </location>
</feature>
<gene>
    <name evidence="3" type="primary">radx</name>
</gene>
<feature type="compositionally biased region" description="Basic and acidic residues" evidence="1">
    <location>
        <begin position="436"/>
        <end position="449"/>
    </location>
</feature>
<dbReference type="Proteomes" id="UP000504611">
    <property type="component" value="Unplaced"/>
</dbReference>
<sequence length="730" mass="81511">MEDNSSCSSAGTALSEASFLQRTLERLSSTQCLKVSTEAPVAVIALQRYLSDQPEAQPDSYDVTVTDGVWRAKCSVHPALNHLVHSNTLRTGTDVSITQCSFVYSERRLGHGYICIEKLRCGGERSALLPRIQDVASLPMLVKQGMERSVELQSDVPLQVSRKHYLSLWNNEDPEGDIWTSGSPSSHTVLDVSNITLFSSLESCFRNTWKPLPLLVKIIHKSRLRYYGKFGLKIDYPFQAYFEVADQSGTMSLVLWNELCPEFYQKLSVGTVLYIQNYSLKQSYSNRSHPQMDHHQMKTFHSVEICLNARNPTSVVTVVSAKSVLPQWGLPEVSYLFTTRLQLDELSNNSACDVICLVIFVGRVERVKSKGKKVHFGKLNEPTSFNVFIFAPSSAQVPLVAAADLKKEMETLQYREHKKVAIQGQIAAVRYTKHPKSTESRGTEEREQVPDVAPDVCEPNTQDHPSTAEQTTAPISPAEKISVRGIKRRIQTRKVKQLSLNLRSMAAKRNRRSSEIEEEEEQEAEEKESDSGSEDAPNVADSQRNQDSDVISWESSSWPKQKQEVSEYLCDGGLHQDSVSRRFTFDEKDDLLQRSNLQPTHWTPEQSADTPPPVVCPGLYQVTILGINKQMAIDAVFLPVVSSDDPRAVALPQDPHGNTMLSCLSSGFLCPLSHSQSTLPKPEEVLGSAGELEDMHLVCILDLCHLGGDRVEVLISKVYRVTEVSKCTAL</sequence>
<dbReference type="Gene3D" id="2.40.50.140">
    <property type="entry name" value="Nucleic acid-binding proteins"/>
    <property type="match status" value="1"/>
</dbReference>
<dbReference type="PANTHER" id="PTHR14944:SF4">
    <property type="entry name" value="RPA1 RELATED SINGLE STRANDED DNA BINDING PROTEIN, X-LINKED"/>
    <property type="match status" value="1"/>
</dbReference>
<dbReference type="KEGG" id="ncc:104953106"/>
<reference evidence="3" key="1">
    <citation type="submission" date="2025-08" db="UniProtKB">
        <authorList>
            <consortium name="RefSeq"/>
        </authorList>
    </citation>
    <scope>IDENTIFICATION</scope>
    <source>
        <tissue evidence="3">Muscle</tissue>
    </source>
</reference>
<dbReference type="InterPro" id="IPR040893">
    <property type="entry name" value="RADX"/>
</dbReference>
<name>A0A6I9NPG4_9TELE</name>
<dbReference type="OrthoDB" id="123282at2759"/>
<dbReference type="InterPro" id="IPR012340">
    <property type="entry name" value="NA-bd_OB-fold"/>
</dbReference>
<feature type="region of interest" description="Disordered" evidence="1">
    <location>
        <begin position="505"/>
        <end position="558"/>
    </location>
</feature>
<feature type="compositionally biased region" description="Acidic residues" evidence="1">
    <location>
        <begin position="516"/>
        <end position="533"/>
    </location>
</feature>
<keyword evidence="2" id="KW-1185">Reference proteome</keyword>
<dbReference type="RefSeq" id="XP_010778337.1">
    <property type="nucleotide sequence ID" value="XM_010780035.1"/>
</dbReference>
<dbReference type="GO" id="GO:0003697">
    <property type="term" value="F:single-stranded DNA binding"/>
    <property type="evidence" value="ECO:0007669"/>
    <property type="project" value="InterPro"/>
</dbReference>
<dbReference type="CTD" id="55086"/>
<dbReference type="PANTHER" id="PTHR14944">
    <property type="entry name" value="RPA-RELATED PROTEIN RADX"/>
    <property type="match status" value="1"/>
</dbReference>
<evidence type="ECO:0000256" key="1">
    <source>
        <dbReference type="SAM" id="MobiDB-lite"/>
    </source>
</evidence>